<evidence type="ECO:0000259" key="1">
    <source>
        <dbReference type="Pfam" id="PF21119"/>
    </source>
</evidence>
<dbReference type="InterPro" id="IPR015925">
    <property type="entry name" value="Ryanodine_IP3_receptor"/>
</dbReference>
<dbReference type="GO" id="GO:0005219">
    <property type="term" value="F:ryanodine-sensitive calcium-release channel activity"/>
    <property type="evidence" value="ECO:0007669"/>
    <property type="project" value="TreeGrafter"/>
</dbReference>
<evidence type="ECO:0000313" key="2">
    <source>
        <dbReference type="EMBL" id="JAO05628.1"/>
    </source>
</evidence>
<organism evidence="2">
    <name type="scientific">Poeciliopsis prolifica</name>
    <name type="common">blackstripe livebearer</name>
    <dbReference type="NCBI Taxonomy" id="188132"/>
    <lineage>
        <taxon>Eukaryota</taxon>
        <taxon>Metazoa</taxon>
        <taxon>Chordata</taxon>
        <taxon>Craniata</taxon>
        <taxon>Vertebrata</taxon>
        <taxon>Euteleostomi</taxon>
        <taxon>Actinopterygii</taxon>
        <taxon>Neopterygii</taxon>
        <taxon>Teleostei</taxon>
        <taxon>Neoteleostei</taxon>
        <taxon>Acanthomorphata</taxon>
        <taxon>Ovalentaria</taxon>
        <taxon>Atherinomorphae</taxon>
        <taxon>Cyprinodontiformes</taxon>
        <taxon>Poeciliidae</taxon>
        <taxon>Poeciliinae</taxon>
        <taxon>Poeciliopsis</taxon>
    </lineage>
</organism>
<dbReference type="AlphaFoldDB" id="A0A0S7EMK5"/>
<dbReference type="InterPro" id="IPR048581">
    <property type="entry name" value="RYDR_Jsol"/>
</dbReference>
<dbReference type="GO" id="GO:0034704">
    <property type="term" value="C:calcium channel complex"/>
    <property type="evidence" value="ECO:0007669"/>
    <property type="project" value="TreeGrafter"/>
</dbReference>
<dbReference type="GO" id="GO:0033017">
    <property type="term" value="C:sarcoplasmic reticulum membrane"/>
    <property type="evidence" value="ECO:0007669"/>
    <property type="project" value="TreeGrafter"/>
</dbReference>
<dbReference type="EMBL" id="GBYX01476049">
    <property type="protein sequence ID" value="JAO05628.1"/>
    <property type="molecule type" value="Transcribed_RNA"/>
</dbReference>
<protein>
    <submittedName>
        <fullName evidence="2">RYR2</fullName>
    </submittedName>
</protein>
<sequence>VDMLTAGVVAVGQAMRDPAGSSVELLLVPLLRLLNNLLVMGVFEDEDLVKVLRLIEPNVFSKNVKTVEEAKDGKQRGKSINTKEDDAIKQGLLQMELPEPV</sequence>
<dbReference type="PANTHER" id="PTHR46399:SF7">
    <property type="entry name" value="RYANODINE RECEPTOR 2"/>
    <property type="match status" value="1"/>
</dbReference>
<dbReference type="GO" id="GO:0006941">
    <property type="term" value="P:striated muscle contraction"/>
    <property type="evidence" value="ECO:0007669"/>
    <property type="project" value="TreeGrafter"/>
</dbReference>
<dbReference type="GO" id="GO:0042383">
    <property type="term" value="C:sarcolemma"/>
    <property type="evidence" value="ECO:0007669"/>
    <property type="project" value="TreeGrafter"/>
</dbReference>
<dbReference type="Pfam" id="PF21119">
    <property type="entry name" value="RYDR_Jsol"/>
    <property type="match status" value="1"/>
</dbReference>
<proteinExistence type="predicted"/>
<feature type="non-terminal residue" evidence="2">
    <location>
        <position position="101"/>
    </location>
</feature>
<feature type="non-terminal residue" evidence="2">
    <location>
        <position position="1"/>
    </location>
</feature>
<feature type="domain" description="Ryanodine receptor junctional solenoid" evidence="1">
    <location>
        <begin position="2"/>
        <end position="101"/>
    </location>
</feature>
<gene>
    <name evidence="2" type="primary">RYR2</name>
</gene>
<accession>A0A0S7EMK5</accession>
<reference evidence="2" key="1">
    <citation type="submission" date="2014-12" db="EMBL/GenBank/DDBJ databases">
        <title>Parallel Evolution in Life History Adaptation Evident in the Tissue-Specific Poeciliopsis prolifica transcriptome.</title>
        <authorList>
            <person name="Jue N.K."/>
            <person name="Foley R.J."/>
            <person name="Obergfell C."/>
            <person name="Reznick D.N."/>
            <person name="O'Neill R.J."/>
            <person name="O'Neill M.J."/>
        </authorList>
    </citation>
    <scope>NUCLEOTIDE SEQUENCE</scope>
</reference>
<dbReference type="GO" id="GO:0005790">
    <property type="term" value="C:smooth endoplasmic reticulum"/>
    <property type="evidence" value="ECO:0007669"/>
    <property type="project" value="TreeGrafter"/>
</dbReference>
<dbReference type="GO" id="GO:0014808">
    <property type="term" value="P:release of sequestered calcium ion into cytosol by sarcoplasmic reticulum"/>
    <property type="evidence" value="ECO:0007669"/>
    <property type="project" value="TreeGrafter"/>
</dbReference>
<name>A0A0S7EMK5_9TELE</name>
<dbReference type="PANTHER" id="PTHR46399">
    <property type="entry name" value="B30.2/SPRY DOMAIN-CONTAINING PROTEIN"/>
    <property type="match status" value="1"/>
</dbReference>
<dbReference type="GO" id="GO:0030018">
    <property type="term" value="C:Z disc"/>
    <property type="evidence" value="ECO:0007669"/>
    <property type="project" value="TreeGrafter"/>
</dbReference>